<keyword evidence="3" id="KW-1185">Reference proteome</keyword>
<dbReference type="InterPro" id="IPR025391">
    <property type="entry name" value="DUF4123"/>
</dbReference>
<sequence length="438" mass="49584">MVGFEAWLGECHLRARDGSADYQRCAAVWADSAEAFRSRLAEHVAQIGYSVFCVGDILPAPEYHARHLSTARETSPLARAVHPAHLVELGKLGAMGGDGEPTGPTVNLCIETLESVEPLDMQIGVWPRLNVPEALQEPLFGQPEPTEAEIARYGNLEAVPSMKTYAILDAAKLPNLLTGLLEASQLQYQSLFQGEAQGELKEQAPYLVELKEDNSFTRQLFTGPEGVNGLWDKELGIYIRSRAPFADIRKHFRKFTRVQDENGKWFLFRFWDSKVSRFYLENIDAQRSHGKLRYIFSDTICKWVTCETGTNTIFGLGKTEGSIDKAFQLNQNDYSIFSDFSWKKYLDKLFRTLRSEHADLYSLCTKGEIIEIAEQARKQNFRTEIAAYNYVRSCLTAYQLKLNFQTMLAQTAGGSPTEHARRLWHVVCNHKNEGQHNA</sequence>
<dbReference type="Proteomes" id="UP000052022">
    <property type="component" value="Unassembled WGS sequence"/>
</dbReference>
<dbReference type="AlphaFoldDB" id="A0A0P1G9E6"/>
<dbReference type="EMBL" id="CYSD01000027">
    <property type="protein sequence ID" value="CUH78189.1"/>
    <property type="molecule type" value="Genomic_DNA"/>
</dbReference>
<proteinExistence type="predicted"/>
<evidence type="ECO:0000313" key="3">
    <source>
        <dbReference type="Proteomes" id="UP000052022"/>
    </source>
</evidence>
<organism evidence="2 3">
    <name type="scientific">Tritonibacter multivorans</name>
    <dbReference type="NCBI Taxonomy" id="928856"/>
    <lineage>
        <taxon>Bacteria</taxon>
        <taxon>Pseudomonadati</taxon>
        <taxon>Pseudomonadota</taxon>
        <taxon>Alphaproteobacteria</taxon>
        <taxon>Rhodobacterales</taxon>
        <taxon>Paracoccaceae</taxon>
        <taxon>Tritonibacter</taxon>
    </lineage>
</organism>
<accession>A0A0P1G9E6</accession>
<dbReference type="Pfam" id="PF13503">
    <property type="entry name" value="DUF4123"/>
    <property type="match status" value="1"/>
</dbReference>
<evidence type="ECO:0000259" key="1">
    <source>
        <dbReference type="Pfam" id="PF13503"/>
    </source>
</evidence>
<gene>
    <name evidence="2" type="ORF">TRM7557_01763</name>
</gene>
<dbReference type="RefSeq" id="WP_058289848.1">
    <property type="nucleotide sequence ID" value="NZ_CYSD01000027.1"/>
</dbReference>
<name>A0A0P1G9E6_9RHOB</name>
<dbReference type="STRING" id="928856.SAMN04488049_1281"/>
<protein>
    <recommendedName>
        <fullName evidence="1">DUF4123 domain-containing protein</fullName>
    </recommendedName>
</protein>
<reference evidence="2 3" key="1">
    <citation type="submission" date="2015-09" db="EMBL/GenBank/DDBJ databases">
        <authorList>
            <consortium name="Swine Surveillance"/>
        </authorList>
    </citation>
    <scope>NUCLEOTIDE SEQUENCE [LARGE SCALE GENOMIC DNA]</scope>
    <source>
        <strain evidence="2 3">CECT 7557</strain>
    </source>
</reference>
<evidence type="ECO:0000313" key="2">
    <source>
        <dbReference type="EMBL" id="CUH78189.1"/>
    </source>
</evidence>
<feature type="domain" description="DUF4123" evidence="1">
    <location>
        <begin position="165"/>
        <end position="287"/>
    </location>
</feature>